<gene>
    <name evidence="3" type="ORF">AB5J52_15015</name>
</gene>
<dbReference type="AlphaFoldDB" id="A0AB39R596"/>
<accession>A0AB39R596</accession>
<feature type="compositionally biased region" description="Basic and acidic residues" evidence="1">
    <location>
        <begin position="113"/>
        <end position="132"/>
    </location>
</feature>
<dbReference type="Pfam" id="PF13340">
    <property type="entry name" value="DUF4096"/>
    <property type="match status" value="1"/>
</dbReference>
<dbReference type="EMBL" id="CP163441">
    <property type="protein sequence ID" value="XDQ49521.1"/>
    <property type="molecule type" value="Genomic_DNA"/>
</dbReference>
<evidence type="ECO:0000259" key="2">
    <source>
        <dbReference type="Pfam" id="PF13340"/>
    </source>
</evidence>
<name>A0AB39R596_9ACTN</name>
<evidence type="ECO:0000256" key="1">
    <source>
        <dbReference type="SAM" id="MobiDB-lite"/>
    </source>
</evidence>
<dbReference type="RefSeq" id="WP_369228134.1">
    <property type="nucleotide sequence ID" value="NZ_CP163441.1"/>
</dbReference>
<dbReference type="InterPro" id="IPR025161">
    <property type="entry name" value="IS402-like_dom"/>
</dbReference>
<evidence type="ECO:0000313" key="3">
    <source>
        <dbReference type="EMBL" id="XDQ49521.1"/>
    </source>
</evidence>
<reference evidence="3" key="1">
    <citation type="submission" date="2024-07" db="EMBL/GenBank/DDBJ databases">
        <authorList>
            <person name="Yu S.T."/>
        </authorList>
    </citation>
    <scope>NUCLEOTIDE SEQUENCE</scope>
    <source>
        <strain evidence="3">R39</strain>
    </source>
</reference>
<proteinExistence type="predicted"/>
<organism evidence="3">
    <name type="scientific">Streptomyces sp. R39</name>
    <dbReference type="NCBI Taxonomy" id="3238631"/>
    <lineage>
        <taxon>Bacteria</taxon>
        <taxon>Bacillati</taxon>
        <taxon>Actinomycetota</taxon>
        <taxon>Actinomycetes</taxon>
        <taxon>Kitasatosporales</taxon>
        <taxon>Streptomycetaceae</taxon>
        <taxon>Streptomyces</taxon>
    </lineage>
</organism>
<feature type="region of interest" description="Disordered" evidence="1">
    <location>
        <begin position="113"/>
        <end position="151"/>
    </location>
</feature>
<feature type="domain" description="Insertion element IS402-like" evidence="2">
    <location>
        <begin position="2"/>
        <end position="45"/>
    </location>
</feature>
<protein>
    <submittedName>
        <fullName evidence="3">Transposase</fullName>
    </submittedName>
</protein>
<sequence length="151" mass="16915">MEWELLAPLVPRAKPGRRRVEDRRVINGMVDKVRTGISCRHLPERQRIPLACDGRGGPPADLLTAGRRHDGVCARPLVERIGVPGSGRGSTSFLAHHRRHTRCRRLLVRGRRRDVDERGRKTDMAKLRHEGVSRAVRLPPAHHRGSPPGPG</sequence>